<dbReference type="Pfam" id="PF01467">
    <property type="entry name" value="CTP_transf_like"/>
    <property type="match status" value="1"/>
</dbReference>
<proteinExistence type="inferred from homology"/>
<dbReference type="PANTHER" id="PTHR39321:SF3">
    <property type="entry name" value="PHOSPHOPANTETHEINE ADENYLYLTRANSFERASE"/>
    <property type="match status" value="1"/>
</dbReference>
<dbReference type="InterPro" id="IPR005248">
    <property type="entry name" value="NadD/NMNAT"/>
</dbReference>
<keyword evidence="3 14" id="KW-0662">Pyridine nucleotide biosynthesis</keyword>
<dbReference type="PANTHER" id="PTHR39321">
    <property type="entry name" value="NICOTINATE-NUCLEOTIDE ADENYLYLTRANSFERASE-RELATED"/>
    <property type="match status" value="1"/>
</dbReference>
<keyword evidence="5 14" id="KW-0548">Nucleotidyltransferase</keyword>
<evidence type="ECO:0000256" key="7">
    <source>
        <dbReference type="ARBA" id="ARBA00022741"/>
    </source>
</evidence>
<evidence type="ECO:0000256" key="12">
    <source>
        <dbReference type="ARBA" id="ARBA00048721"/>
    </source>
</evidence>
<evidence type="ECO:0000256" key="9">
    <source>
        <dbReference type="ARBA" id="ARBA00022840"/>
    </source>
</evidence>
<dbReference type="NCBIfam" id="TIGR00482">
    <property type="entry name" value="nicotinate (nicotinamide) nucleotide adenylyltransferase"/>
    <property type="match status" value="1"/>
</dbReference>
<evidence type="ECO:0000256" key="6">
    <source>
        <dbReference type="ARBA" id="ARBA00022723"/>
    </source>
</evidence>
<keyword evidence="6" id="KW-0479">Metal-binding</keyword>
<evidence type="ECO:0000313" key="17">
    <source>
        <dbReference type="Proteomes" id="UP001477443"/>
    </source>
</evidence>
<dbReference type="InterPro" id="IPR005249">
    <property type="entry name" value="YqeK"/>
</dbReference>
<organism evidence="16 17">
    <name type="scientific">Mycoplasmopsis felifaucium</name>
    <dbReference type="NCBI Taxonomy" id="35768"/>
    <lineage>
        <taxon>Bacteria</taxon>
        <taxon>Bacillati</taxon>
        <taxon>Mycoplasmatota</taxon>
        <taxon>Mycoplasmoidales</taxon>
        <taxon>Metamycoplasmataceae</taxon>
        <taxon>Mycoplasmopsis</taxon>
    </lineage>
</organism>
<dbReference type="InterPro" id="IPR006674">
    <property type="entry name" value="HD_domain"/>
</dbReference>
<dbReference type="Proteomes" id="UP001477443">
    <property type="component" value="Chromosome"/>
</dbReference>
<keyword evidence="7 14" id="KW-0547">Nucleotide-binding</keyword>
<dbReference type="SMART" id="SM00471">
    <property type="entry name" value="HDc"/>
    <property type="match status" value="1"/>
</dbReference>
<keyword evidence="8" id="KW-0378">Hydrolase</keyword>
<evidence type="ECO:0000313" key="16">
    <source>
        <dbReference type="EMBL" id="WXL29174.1"/>
    </source>
</evidence>
<comment type="similarity">
    <text evidence="14">Belongs to the NadD family.</text>
</comment>
<dbReference type="EC" id="2.7.7.18" evidence="14"/>
<sequence>MKIGLFGGSFNPVHNGHIKIAEYAYKTLELDKIFFIPTASSPFKKDKIVASAEHRVNMLNLALENFNGNAEVSLFEIKRGGVSYTYETIRYFKQKYPNDELFFIMGSDLVSKFNKWEYADEISQSAKFVVYKRSKNFNKMNAKKYNMLLINNPIFEESSTAVREGVLHFASENVNKYIGCNFLYAKEIIHSVLSAKRAKHCVAAAEFAAELAKTVKYNARDAYYAGLFHDVCKELSEDESRSFIAQFGLDSYNKNIYPKHKLHQTCGALWVKHIYMNNNAEIYNSILVHTTLNNDLGILDKIVFIADKICDGRAFEGVQKLRKLVMSDFDLGFKEVVKRAYEYNIEKGVQFDDEQLKIYKKWMN</sequence>
<dbReference type="SUPFAM" id="SSF109604">
    <property type="entry name" value="HD-domain/PDEase-like"/>
    <property type="match status" value="1"/>
</dbReference>
<dbReference type="Gene3D" id="1.10.3210.10">
    <property type="entry name" value="Hypothetical protein af1432"/>
    <property type="match status" value="1"/>
</dbReference>
<evidence type="ECO:0000256" key="11">
    <source>
        <dbReference type="ARBA" id="ARBA00023027"/>
    </source>
</evidence>
<keyword evidence="4 14" id="KW-0808">Transferase</keyword>
<evidence type="ECO:0000256" key="2">
    <source>
        <dbReference type="ARBA" id="ARBA00005019"/>
    </source>
</evidence>
<comment type="catalytic activity">
    <reaction evidence="13">
        <text>P(1),P(4)-bis(5'-adenosyl) tetraphosphate + H2O = 2 ADP + 2 H(+)</text>
        <dbReference type="Rhea" id="RHEA:24252"/>
        <dbReference type="ChEBI" id="CHEBI:15377"/>
        <dbReference type="ChEBI" id="CHEBI:15378"/>
        <dbReference type="ChEBI" id="CHEBI:58141"/>
        <dbReference type="ChEBI" id="CHEBI:456216"/>
        <dbReference type="EC" id="3.6.1.41"/>
    </reaction>
</comment>
<evidence type="ECO:0000256" key="13">
    <source>
        <dbReference type="ARBA" id="ARBA00049417"/>
    </source>
</evidence>
<keyword evidence="9 14" id="KW-0067">ATP-binding</keyword>
<evidence type="ECO:0000259" key="15">
    <source>
        <dbReference type="SMART" id="SM00471"/>
    </source>
</evidence>
<comment type="catalytic activity">
    <reaction evidence="12 14">
        <text>nicotinate beta-D-ribonucleotide + ATP + H(+) = deamido-NAD(+) + diphosphate</text>
        <dbReference type="Rhea" id="RHEA:22860"/>
        <dbReference type="ChEBI" id="CHEBI:15378"/>
        <dbReference type="ChEBI" id="CHEBI:30616"/>
        <dbReference type="ChEBI" id="CHEBI:33019"/>
        <dbReference type="ChEBI" id="CHEBI:57502"/>
        <dbReference type="ChEBI" id="CHEBI:58437"/>
        <dbReference type="EC" id="2.7.7.18"/>
    </reaction>
</comment>
<comment type="pathway">
    <text evidence="2 14">Cofactor biosynthesis; NAD(+) biosynthesis; deamido-NAD(+) from nicotinate D-ribonucleotide: step 1/1.</text>
</comment>
<protein>
    <recommendedName>
        <fullName evidence="14">Probable nicotinate-nucleotide adenylyltransferase</fullName>
        <ecNumber evidence="14">2.7.7.18</ecNumber>
    </recommendedName>
    <alternativeName>
        <fullName evidence="14">Deamido-NAD(+) diphosphorylase</fullName>
    </alternativeName>
    <alternativeName>
        <fullName evidence="14">Deamido-NAD(+) pyrophosphorylase</fullName>
    </alternativeName>
    <alternativeName>
        <fullName evidence="14">Nicotinate mononucleotide adenylyltransferase</fullName>
        <shortName evidence="14">NaMN adenylyltransferase</shortName>
    </alternativeName>
</protein>
<reference evidence="16" key="1">
    <citation type="submission" date="2024-03" db="EMBL/GenBank/DDBJ databases">
        <title>Complete genome sequence of Mycoplasma felifaucium Z921 isolated from the trachea of a cheetah.</title>
        <authorList>
            <person name="Spergser J."/>
        </authorList>
    </citation>
    <scope>NUCLEOTIDE SEQUENCE [LARGE SCALE GENOMIC DNA]</scope>
    <source>
        <strain evidence="16">Z921</strain>
    </source>
</reference>
<keyword evidence="10" id="KW-0408">Iron</keyword>
<evidence type="ECO:0000256" key="1">
    <source>
        <dbReference type="ARBA" id="ARBA00002324"/>
    </source>
</evidence>
<dbReference type="NCBIfam" id="NF005519">
    <property type="entry name" value="PRK07152.1"/>
    <property type="match status" value="1"/>
</dbReference>
<evidence type="ECO:0000256" key="3">
    <source>
        <dbReference type="ARBA" id="ARBA00022642"/>
    </source>
</evidence>
<comment type="function">
    <text evidence="1 14">Catalyzes the reversible adenylation of nicotinate mononucleotide (NaMN) to nicotinic acid adenine dinucleotide (NaAD).</text>
</comment>
<dbReference type="InterPro" id="IPR014729">
    <property type="entry name" value="Rossmann-like_a/b/a_fold"/>
</dbReference>
<accession>A0ABZ2RQ66</accession>
<dbReference type="RefSeq" id="WP_338822784.1">
    <property type="nucleotide sequence ID" value="NZ_CP148067.1"/>
</dbReference>
<dbReference type="InterPro" id="IPR003607">
    <property type="entry name" value="HD/PDEase_dom"/>
</dbReference>
<evidence type="ECO:0000256" key="4">
    <source>
        <dbReference type="ARBA" id="ARBA00022679"/>
    </source>
</evidence>
<gene>
    <name evidence="14" type="primary">nadD</name>
    <name evidence="16" type="ORF">WG617_00775</name>
</gene>
<name>A0ABZ2RQ66_9BACT</name>
<dbReference type="NCBIfam" id="NF000840">
    <property type="entry name" value="PRK00071.1-3"/>
    <property type="match status" value="1"/>
</dbReference>
<evidence type="ECO:0000256" key="8">
    <source>
        <dbReference type="ARBA" id="ARBA00022801"/>
    </source>
</evidence>
<dbReference type="InterPro" id="IPR004821">
    <property type="entry name" value="Cyt_trans-like"/>
</dbReference>
<keyword evidence="17" id="KW-1185">Reference proteome</keyword>
<dbReference type="NCBIfam" id="TIGR00488">
    <property type="entry name" value="bis(5'-nucleosyl)-tetraphosphatase (symmetrical) YqeK"/>
    <property type="match status" value="1"/>
</dbReference>
<evidence type="ECO:0000256" key="14">
    <source>
        <dbReference type="HAMAP-Rule" id="MF_00244"/>
    </source>
</evidence>
<dbReference type="GO" id="GO:0004515">
    <property type="term" value="F:nicotinate-nucleotide adenylyltransferase activity"/>
    <property type="evidence" value="ECO:0007669"/>
    <property type="project" value="UniProtKB-EC"/>
</dbReference>
<feature type="domain" description="HD/PDEase" evidence="15">
    <location>
        <begin position="193"/>
        <end position="321"/>
    </location>
</feature>
<evidence type="ECO:0000256" key="5">
    <source>
        <dbReference type="ARBA" id="ARBA00022695"/>
    </source>
</evidence>
<dbReference type="NCBIfam" id="TIGR00125">
    <property type="entry name" value="cyt_tran_rel"/>
    <property type="match status" value="1"/>
</dbReference>
<evidence type="ECO:0000256" key="10">
    <source>
        <dbReference type="ARBA" id="ARBA00023004"/>
    </source>
</evidence>
<dbReference type="CDD" id="cd02165">
    <property type="entry name" value="NMNAT"/>
    <property type="match status" value="1"/>
</dbReference>
<dbReference type="SUPFAM" id="SSF52374">
    <property type="entry name" value="Nucleotidylyl transferase"/>
    <property type="match status" value="1"/>
</dbReference>
<keyword evidence="11 14" id="KW-0520">NAD</keyword>
<dbReference type="Pfam" id="PF01966">
    <property type="entry name" value="HD"/>
    <property type="match status" value="1"/>
</dbReference>
<dbReference type="Gene3D" id="3.40.50.620">
    <property type="entry name" value="HUPs"/>
    <property type="match status" value="1"/>
</dbReference>
<dbReference type="EMBL" id="CP148067">
    <property type="protein sequence ID" value="WXL29174.1"/>
    <property type="molecule type" value="Genomic_DNA"/>
</dbReference>
<dbReference type="HAMAP" id="MF_00244">
    <property type="entry name" value="NaMN_adenylyltr"/>
    <property type="match status" value="1"/>
</dbReference>